<protein>
    <submittedName>
        <fullName evidence="1">Uncharacterized protein</fullName>
    </submittedName>
</protein>
<gene>
    <name evidence="1" type="ORF">ACFSUL_16150</name>
</gene>
<keyword evidence="2" id="KW-1185">Reference proteome</keyword>
<dbReference type="Proteomes" id="UP001597506">
    <property type="component" value="Unassembled WGS sequence"/>
</dbReference>
<dbReference type="EMBL" id="JBHUMF010000031">
    <property type="protein sequence ID" value="MFD2682273.1"/>
    <property type="molecule type" value="Genomic_DNA"/>
</dbReference>
<name>A0ABW5RUA7_9BACI</name>
<dbReference type="RefSeq" id="WP_377936972.1">
    <property type="nucleotide sequence ID" value="NZ_JBHUMF010000031.1"/>
</dbReference>
<comment type="caution">
    <text evidence="1">The sequence shown here is derived from an EMBL/GenBank/DDBJ whole genome shotgun (WGS) entry which is preliminary data.</text>
</comment>
<reference evidence="2" key="1">
    <citation type="journal article" date="2019" name="Int. J. Syst. Evol. Microbiol.">
        <title>The Global Catalogue of Microorganisms (GCM) 10K type strain sequencing project: providing services to taxonomists for standard genome sequencing and annotation.</title>
        <authorList>
            <consortium name="The Broad Institute Genomics Platform"/>
            <consortium name="The Broad Institute Genome Sequencing Center for Infectious Disease"/>
            <person name="Wu L."/>
            <person name="Ma J."/>
        </authorList>
    </citation>
    <scope>NUCLEOTIDE SEQUENCE [LARGE SCALE GENOMIC DNA]</scope>
    <source>
        <strain evidence="2">KCTC 3913</strain>
    </source>
</reference>
<organism evidence="1 2">
    <name type="scientific">Bacillus seohaeanensis</name>
    <dbReference type="NCBI Taxonomy" id="284580"/>
    <lineage>
        <taxon>Bacteria</taxon>
        <taxon>Bacillati</taxon>
        <taxon>Bacillota</taxon>
        <taxon>Bacilli</taxon>
        <taxon>Bacillales</taxon>
        <taxon>Bacillaceae</taxon>
        <taxon>Bacillus</taxon>
    </lineage>
</organism>
<sequence length="162" mass="18790">MNALTLSISIEPEKISNHLKNLDTKANYQLDKLVYYPYYFFKYKTKAKGLLKMDGYLGCTIDSISTRGAVIDHSPSFVEENIQANECLPYTLTPQDAKKAAEEYLHHTASLKLKFFSMPKMLLEQQELFFRPYWIMADQKNRRNYPPIIIDAVSGKYHPLNV</sequence>
<proteinExistence type="predicted"/>
<accession>A0ABW5RUA7</accession>
<evidence type="ECO:0000313" key="2">
    <source>
        <dbReference type="Proteomes" id="UP001597506"/>
    </source>
</evidence>
<evidence type="ECO:0000313" key="1">
    <source>
        <dbReference type="EMBL" id="MFD2682273.1"/>
    </source>
</evidence>